<dbReference type="Pfam" id="PF01161">
    <property type="entry name" value="PBP"/>
    <property type="match status" value="1"/>
</dbReference>
<keyword evidence="1" id="KW-0732">Signal</keyword>
<reference evidence="2 3" key="1">
    <citation type="submission" date="2022-09" db="EMBL/GenBank/DDBJ databases">
        <authorList>
            <person name="Palmer J.M."/>
        </authorList>
    </citation>
    <scope>NUCLEOTIDE SEQUENCE [LARGE SCALE GENOMIC DNA]</scope>
    <source>
        <strain evidence="2 3">DSM 7382</strain>
    </source>
</reference>
<evidence type="ECO:0000313" key="3">
    <source>
        <dbReference type="Proteomes" id="UP001385951"/>
    </source>
</evidence>
<comment type="caution">
    <text evidence="2">The sequence shown here is derived from an EMBL/GenBank/DDBJ whole genome shotgun (WGS) entry which is preliminary data.</text>
</comment>
<keyword evidence="3" id="KW-1185">Reference proteome</keyword>
<protein>
    <recommendedName>
        <fullName evidence="4">PEBP-like protein</fullName>
    </recommendedName>
</protein>
<dbReference type="EMBL" id="JASBNA010000006">
    <property type="protein sequence ID" value="KAK7691050.1"/>
    <property type="molecule type" value="Genomic_DNA"/>
</dbReference>
<dbReference type="InterPro" id="IPR008914">
    <property type="entry name" value="PEBP"/>
</dbReference>
<organism evidence="2 3">
    <name type="scientific">Cerrena zonata</name>
    <dbReference type="NCBI Taxonomy" id="2478898"/>
    <lineage>
        <taxon>Eukaryota</taxon>
        <taxon>Fungi</taxon>
        <taxon>Dikarya</taxon>
        <taxon>Basidiomycota</taxon>
        <taxon>Agaricomycotina</taxon>
        <taxon>Agaricomycetes</taxon>
        <taxon>Polyporales</taxon>
        <taxon>Cerrenaceae</taxon>
        <taxon>Cerrena</taxon>
    </lineage>
</organism>
<proteinExistence type="predicted"/>
<evidence type="ECO:0008006" key="4">
    <source>
        <dbReference type="Google" id="ProtNLM"/>
    </source>
</evidence>
<evidence type="ECO:0000313" key="2">
    <source>
        <dbReference type="EMBL" id="KAK7691050.1"/>
    </source>
</evidence>
<dbReference type="InterPro" id="IPR035810">
    <property type="entry name" value="PEBP_euk"/>
</dbReference>
<dbReference type="CDD" id="cd00866">
    <property type="entry name" value="PEBP_euk"/>
    <property type="match status" value="1"/>
</dbReference>
<evidence type="ECO:0000256" key="1">
    <source>
        <dbReference type="SAM" id="SignalP"/>
    </source>
</evidence>
<dbReference type="PANTHER" id="PTHR11362:SF82">
    <property type="entry name" value="PHOSPHATIDYLETHANOLAMINE-BINDING PROTEIN 4"/>
    <property type="match status" value="1"/>
</dbReference>
<dbReference type="AlphaFoldDB" id="A0AAW0GCJ9"/>
<name>A0AAW0GCJ9_9APHY</name>
<accession>A0AAW0GCJ9</accession>
<feature type="signal peptide" evidence="1">
    <location>
        <begin position="1"/>
        <end position="19"/>
    </location>
</feature>
<dbReference type="PANTHER" id="PTHR11362">
    <property type="entry name" value="PHOSPHATIDYLETHANOLAMINE-BINDING PROTEIN"/>
    <property type="match status" value="1"/>
</dbReference>
<dbReference type="Gene3D" id="3.90.280.10">
    <property type="entry name" value="PEBP-like"/>
    <property type="match status" value="1"/>
</dbReference>
<dbReference type="Proteomes" id="UP001385951">
    <property type="component" value="Unassembled WGS sequence"/>
</dbReference>
<dbReference type="SUPFAM" id="SSF49777">
    <property type="entry name" value="PEBP-like"/>
    <property type="match status" value="1"/>
</dbReference>
<sequence length="208" mass="22020">MRSAPFAAVFLSLVTLATSQDVNLTTVKETFDDANIPANATITFEPSVLFELTFPQTSGAPVAVHAGIQLPRNATAGPPTFSVRDIKLSPIQPLVIAAVDLDAPTPQTPTRAQIRHFLGGNFFASDSGELLNSTAAVSEFRQPTPPAGSDPHRYVFLLFNQPRGFNEQTLVNATTSVQNFNISQFAADVGLGNPIGGTFILVGPDPTA</sequence>
<dbReference type="InterPro" id="IPR036610">
    <property type="entry name" value="PEBP-like_sf"/>
</dbReference>
<gene>
    <name evidence="2" type="ORF">QCA50_006153</name>
</gene>
<feature type="chain" id="PRO_5043485924" description="PEBP-like protein" evidence="1">
    <location>
        <begin position="20"/>
        <end position="208"/>
    </location>
</feature>